<comment type="caution">
    <text evidence="1">The sequence shown here is derived from an EMBL/GenBank/DDBJ whole genome shotgun (WGS) entry which is preliminary data.</text>
</comment>
<accession>A0A1J5Q9I2</accession>
<dbReference type="AlphaFoldDB" id="A0A1J5Q9I2"/>
<dbReference type="EMBL" id="MLJW01001078">
    <property type="protein sequence ID" value="OIQ80318.1"/>
    <property type="molecule type" value="Genomic_DNA"/>
</dbReference>
<reference evidence="1" key="1">
    <citation type="submission" date="2016-10" db="EMBL/GenBank/DDBJ databases">
        <title>Sequence of Gallionella enrichment culture.</title>
        <authorList>
            <person name="Poehlein A."/>
            <person name="Muehling M."/>
            <person name="Daniel R."/>
        </authorList>
    </citation>
    <scope>NUCLEOTIDE SEQUENCE</scope>
</reference>
<evidence type="ECO:0000313" key="1">
    <source>
        <dbReference type="EMBL" id="OIQ80318.1"/>
    </source>
</evidence>
<name>A0A1J5Q9I2_9ZZZZ</name>
<gene>
    <name evidence="1" type="ORF">GALL_379360</name>
</gene>
<sequence>MNHRPQLILTRRDLPDTPNGLDPHYADLGPVFDSRGAAAQLGGITEQALSVRRKTGRVLAMRTGNGTWVYPAWQFTGAGTVHPGLTPVLRALRPLDRWAAGVWLASAHPELNGRSPRAALGEGDDPHRVAALATADAAILTA</sequence>
<proteinExistence type="predicted"/>
<organism evidence="1">
    <name type="scientific">mine drainage metagenome</name>
    <dbReference type="NCBI Taxonomy" id="410659"/>
    <lineage>
        <taxon>unclassified sequences</taxon>
        <taxon>metagenomes</taxon>
        <taxon>ecological metagenomes</taxon>
    </lineage>
</organism>
<protein>
    <submittedName>
        <fullName evidence="1">Uncharacterized protein</fullName>
    </submittedName>
</protein>